<dbReference type="RefSeq" id="WP_155320785.1">
    <property type="nucleotide sequence ID" value="NZ_AP021876.1"/>
</dbReference>
<evidence type="ECO:0000313" key="2">
    <source>
        <dbReference type="Proteomes" id="UP000425960"/>
    </source>
</evidence>
<proteinExistence type="predicted"/>
<dbReference type="Proteomes" id="UP000425960">
    <property type="component" value="Chromosome"/>
</dbReference>
<dbReference type="EMBL" id="AP021876">
    <property type="protein sequence ID" value="BBO79641.1"/>
    <property type="molecule type" value="Genomic_DNA"/>
</dbReference>
<reference evidence="1 2" key="1">
    <citation type="submission" date="2019-11" db="EMBL/GenBank/DDBJ databases">
        <title>Comparative genomics of hydrocarbon-degrading Desulfosarcina strains.</title>
        <authorList>
            <person name="Watanabe M."/>
            <person name="Kojima H."/>
            <person name="Fukui M."/>
        </authorList>
    </citation>
    <scope>NUCLEOTIDE SEQUENCE [LARGE SCALE GENOMIC DNA]</scope>
    <source>
        <strain evidence="1 2">28bB2T</strain>
    </source>
</reference>
<protein>
    <submittedName>
        <fullName evidence="1">Uncharacterized protein</fullName>
    </submittedName>
</protein>
<dbReference type="AlphaFoldDB" id="A0A5K7ZFD8"/>
<accession>A0A5K7ZFD8</accession>
<dbReference type="KEGG" id="dov:DSCO28_02070"/>
<sequence>MNTERRTFTSDVKIVCPNEYESFISPSGLDKPATITINKFDPKKFKFVEYDSIATILAVFVKSSGYGASKKIYKVVLELDMARLRWIVVPYRNDEDTDEDTDDRTFYIKFDKINGNSIDIKNKNGDPLFKIEIKTDF</sequence>
<gene>
    <name evidence="1" type="ORF">DSCO28_02070</name>
</gene>
<organism evidence="1 2">
    <name type="scientific">Desulfosarcina ovata subsp. sediminis</name>
    <dbReference type="NCBI Taxonomy" id="885957"/>
    <lineage>
        <taxon>Bacteria</taxon>
        <taxon>Pseudomonadati</taxon>
        <taxon>Thermodesulfobacteriota</taxon>
        <taxon>Desulfobacteria</taxon>
        <taxon>Desulfobacterales</taxon>
        <taxon>Desulfosarcinaceae</taxon>
        <taxon>Desulfosarcina</taxon>
    </lineage>
</organism>
<name>A0A5K7ZFD8_9BACT</name>
<evidence type="ECO:0000313" key="1">
    <source>
        <dbReference type="EMBL" id="BBO79641.1"/>
    </source>
</evidence>